<gene>
    <name evidence="1" type="ORF">L1987_00748</name>
</gene>
<keyword evidence="2" id="KW-1185">Reference proteome</keyword>
<dbReference type="EMBL" id="CM042018">
    <property type="protein sequence ID" value="KAI3826696.1"/>
    <property type="molecule type" value="Genomic_DNA"/>
</dbReference>
<evidence type="ECO:0000313" key="1">
    <source>
        <dbReference type="EMBL" id="KAI3826696.1"/>
    </source>
</evidence>
<comment type="caution">
    <text evidence="1">The sequence shown here is derived from an EMBL/GenBank/DDBJ whole genome shotgun (WGS) entry which is preliminary data.</text>
</comment>
<dbReference type="Proteomes" id="UP001056120">
    <property type="component" value="Linkage Group LG01"/>
</dbReference>
<sequence>MEPIGVYLQLARRHSLCQLIRHPPRLPGAKLVGEIPSNTIGTPSSTTESHPIVDDGGDARLLIHEGVKVEEDLSIIKERQRAIRFCEGWPPSISEDGTLLTGSSLLDDTLESLPEVEDLFIKFAKD</sequence>
<reference evidence="2" key="1">
    <citation type="journal article" date="2022" name="Mol. Ecol. Resour.">
        <title>The genomes of chicory, endive, great burdock and yacon provide insights into Asteraceae palaeo-polyploidization history and plant inulin production.</title>
        <authorList>
            <person name="Fan W."/>
            <person name="Wang S."/>
            <person name="Wang H."/>
            <person name="Wang A."/>
            <person name="Jiang F."/>
            <person name="Liu H."/>
            <person name="Zhao H."/>
            <person name="Xu D."/>
            <person name="Zhang Y."/>
        </authorList>
    </citation>
    <scope>NUCLEOTIDE SEQUENCE [LARGE SCALE GENOMIC DNA]</scope>
    <source>
        <strain evidence="2">cv. Yunnan</strain>
    </source>
</reference>
<accession>A0ACB9K302</accession>
<protein>
    <submittedName>
        <fullName evidence="1">Uncharacterized protein</fullName>
    </submittedName>
</protein>
<evidence type="ECO:0000313" key="2">
    <source>
        <dbReference type="Proteomes" id="UP001056120"/>
    </source>
</evidence>
<proteinExistence type="predicted"/>
<name>A0ACB9K302_9ASTR</name>
<organism evidence="1 2">
    <name type="scientific">Smallanthus sonchifolius</name>
    <dbReference type="NCBI Taxonomy" id="185202"/>
    <lineage>
        <taxon>Eukaryota</taxon>
        <taxon>Viridiplantae</taxon>
        <taxon>Streptophyta</taxon>
        <taxon>Embryophyta</taxon>
        <taxon>Tracheophyta</taxon>
        <taxon>Spermatophyta</taxon>
        <taxon>Magnoliopsida</taxon>
        <taxon>eudicotyledons</taxon>
        <taxon>Gunneridae</taxon>
        <taxon>Pentapetalae</taxon>
        <taxon>asterids</taxon>
        <taxon>campanulids</taxon>
        <taxon>Asterales</taxon>
        <taxon>Asteraceae</taxon>
        <taxon>Asteroideae</taxon>
        <taxon>Heliantheae alliance</taxon>
        <taxon>Millerieae</taxon>
        <taxon>Smallanthus</taxon>
    </lineage>
</organism>
<reference evidence="1 2" key="2">
    <citation type="journal article" date="2022" name="Mol. Ecol. Resour.">
        <title>The genomes of chicory, endive, great burdock and yacon provide insights into Asteraceae paleo-polyploidization history and plant inulin production.</title>
        <authorList>
            <person name="Fan W."/>
            <person name="Wang S."/>
            <person name="Wang H."/>
            <person name="Wang A."/>
            <person name="Jiang F."/>
            <person name="Liu H."/>
            <person name="Zhao H."/>
            <person name="Xu D."/>
            <person name="Zhang Y."/>
        </authorList>
    </citation>
    <scope>NUCLEOTIDE SEQUENCE [LARGE SCALE GENOMIC DNA]</scope>
    <source>
        <strain evidence="2">cv. Yunnan</strain>
        <tissue evidence="1">Leaves</tissue>
    </source>
</reference>